<gene>
    <name evidence="6" type="ORF">C9374_008728</name>
</gene>
<dbReference type="SUPFAM" id="SSF48371">
    <property type="entry name" value="ARM repeat"/>
    <property type="match status" value="1"/>
</dbReference>
<dbReference type="PANTHER" id="PTHR22780">
    <property type="entry name" value="ADAPTIN, ALPHA/GAMMA/EPSILON"/>
    <property type="match status" value="1"/>
</dbReference>
<evidence type="ECO:0000313" key="6">
    <source>
        <dbReference type="EMBL" id="KAG2378106.1"/>
    </source>
</evidence>
<sequence length="883" mass="101016">MFKITELVSSTFSQASSVITSHLPSVISGPNLAINSSTQSVRPLTSSDAHSNFDAISEDFAQFIERIGKVHSRELENEVILKMKIELRAKLSQHPNLLNDRYEMKEVILRLLYCEMMGHSTEHFAAIHVVNFCALSDLTTYEKRLAYLTLTLLLHRNHELMLLMINVLQKDLKSSRYLNVISALIASSKLINLETIPAILPFVVSLLKHQRSEVRKRAILTLHSFYLLEREEKCNKGESTDYLQYIELSLNDFDTSVLHVAMCFLCDYAADCHIQLLAKQREYLSQQLIEIIPEELKTIDKRVLKLSQVLVSILNQIVECNIFSDYIYGKLPAPWFQIKALQCLSLLGRYNKQVSQEMYEIIKSTYKRAEKAKNDIGTAVMFQCIKTATNIFPSPQLLNFIFDAVTRYLWNQEFKTVNERYISLEMLRMVLKANPGLVSKHQDMVIDSLDSHDETIQKLTTRLLVKMVNRKNVKLIVDRLTKYVKYVISVNDLYMAEEVIRYIIVVLEKYGMLDVKWYISALINFLQMVGNERNAEGKPLISENATSQFVRLSLKWLESEEDETIQFVCNFLYRMLEDVANGCKDGFSNSVCTLAVCVLKGMNYVLGDETSILPSIDKQVDVFIGILESSLDLDSCVKCYSLNALMDIYANANGADTLFEKMENSLSALKSSKNEEIVERTYQLYSIHNVRKEFCGEIDYLSKVFSREEVSTDSELPFLKSYVIEQVKKGASLYSHQKQKEVLDSLLTASSRANKPLIIKTDNINPQELNFKSDQVRPTNEASSKKSKVIWGPEDSIMMEEDNLNDTPELVKKMEAKLKAKQNVLHCDEDRMNSHKQAIKDFVKSESHNLVSTDTTNGISTCQIPEVVLQETEEPEMKITITC</sequence>
<dbReference type="GO" id="GO:0016192">
    <property type="term" value="P:vesicle-mediated transport"/>
    <property type="evidence" value="ECO:0007669"/>
    <property type="project" value="InterPro"/>
</dbReference>
<dbReference type="InterPro" id="IPR016024">
    <property type="entry name" value="ARM-type_fold"/>
</dbReference>
<dbReference type="RefSeq" id="XP_044545368.1">
    <property type="nucleotide sequence ID" value="XM_044698836.1"/>
</dbReference>
<dbReference type="EMBL" id="PYSW02000035">
    <property type="protein sequence ID" value="KAG2378106.1"/>
    <property type="molecule type" value="Genomic_DNA"/>
</dbReference>
<evidence type="ECO:0000256" key="1">
    <source>
        <dbReference type="ARBA" id="ARBA00004308"/>
    </source>
</evidence>
<name>A0AA88GJ18_NAELO</name>
<reference evidence="6 7" key="1">
    <citation type="journal article" date="2018" name="BMC Genomics">
        <title>The genome of Naegleria lovaniensis, the basis for a comparative approach to unravel pathogenicity factors of the human pathogenic amoeba N. fowleri.</title>
        <authorList>
            <person name="Liechti N."/>
            <person name="Schurch N."/>
            <person name="Bruggmann R."/>
            <person name="Wittwer M."/>
        </authorList>
    </citation>
    <scope>NUCLEOTIDE SEQUENCE [LARGE SCALE GENOMIC DNA]</scope>
    <source>
        <strain evidence="6 7">ATCC 30569</strain>
    </source>
</reference>
<evidence type="ECO:0000256" key="3">
    <source>
        <dbReference type="ARBA" id="ARBA00022927"/>
    </source>
</evidence>
<keyword evidence="7" id="KW-1185">Reference proteome</keyword>
<evidence type="ECO:0000313" key="7">
    <source>
        <dbReference type="Proteomes" id="UP000816034"/>
    </source>
</evidence>
<dbReference type="AlphaFoldDB" id="A0AA88GJ18"/>
<dbReference type="Gene3D" id="1.25.10.10">
    <property type="entry name" value="Leucine-rich Repeat Variant"/>
    <property type="match status" value="1"/>
</dbReference>
<comment type="subcellular location">
    <subcellularLocation>
        <location evidence="1">Endomembrane system</location>
    </subcellularLocation>
</comment>
<keyword evidence="2" id="KW-0813">Transport</keyword>
<evidence type="ECO:0000259" key="5">
    <source>
        <dbReference type="Pfam" id="PF01602"/>
    </source>
</evidence>
<evidence type="ECO:0000256" key="2">
    <source>
        <dbReference type="ARBA" id="ARBA00022448"/>
    </source>
</evidence>
<dbReference type="GO" id="GO:0012505">
    <property type="term" value="C:endomembrane system"/>
    <property type="evidence" value="ECO:0007669"/>
    <property type="project" value="UniProtKB-SubCell"/>
</dbReference>
<protein>
    <recommendedName>
        <fullName evidence="5">Clathrin/coatomer adaptor adaptin-like N-terminal domain-containing protein</fullName>
    </recommendedName>
</protein>
<organism evidence="6 7">
    <name type="scientific">Naegleria lovaniensis</name>
    <name type="common">Amoeba</name>
    <dbReference type="NCBI Taxonomy" id="51637"/>
    <lineage>
        <taxon>Eukaryota</taxon>
        <taxon>Discoba</taxon>
        <taxon>Heterolobosea</taxon>
        <taxon>Tetramitia</taxon>
        <taxon>Eutetramitia</taxon>
        <taxon>Vahlkampfiidae</taxon>
        <taxon>Naegleria</taxon>
    </lineage>
</organism>
<feature type="domain" description="Clathrin/coatomer adaptor adaptin-like N-terminal" evidence="5">
    <location>
        <begin position="96"/>
        <end position="686"/>
    </location>
</feature>
<accession>A0AA88GJ18</accession>
<dbReference type="InterPro" id="IPR002553">
    <property type="entry name" value="Clathrin/coatomer_adapt-like_N"/>
</dbReference>
<dbReference type="GO" id="GO:0030117">
    <property type="term" value="C:membrane coat"/>
    <property type="evidence" value="ECO:0007669"/>
    <property type="project" value="InterPro"/>
</dbReference>
<evidence type="ECO:0000256" key="4">
    <source>
        <dbReference type="ARBA" id="ARBA00023136"/>
    </source>
</evidence>
<dbReference type="Pfam" id="PF01602">
    <property type="entry name" value="Adaptin_N"/>
    <property type="match status" value="1"/>
</dbReference>
<dbReference type="GeneID" id="68101182"/>
<keyword evidence="4" id="KW-0472">Membrane</keyword>
<comment type="caution">
    <text evidence="6">The sequence shown here is derived from an EMBL/GenBank/DDBJ whole genome shotgun (WGS) entry which is preliminary data.</text>
</comment>
<dbReference type="InterPro" id="IPR050840">
    <property type="entry name" value="Adaptor_Complx_Large_Subunit"/>
</dbReference>
<dbReference type="InterPro" id="IPR011989">
    <property type="entry name" value="ARM-like"/>
</dbReference>
<dbReference type="Proteomes" id="UP000816034">
    <property type="component" value="Unassembled WGS sequence"/>
</dbReference>
<proteinExistence type="predicted"/>
<dbReference type="GO" id="GO:0006886">
    <property type="term" value="P:intracellular protein transport"/>
    <property type="evidence" value="ECO:0007669"/>
    <property type="project" value="InterPro"/>
</dbReference>
<keyword evidence="3" id="KW-0653">Protein transport</keyword>